<comment type="caution">
    <text evidence="2">The sequence shown here is derived from an EMBL/GenBank/DDBJ whole genome shotgun (WGS) entry which is preliminary data.</text>
</comment>
<feature type="transmembrane region" description="Helical" evidence="1">
    <location>
        <begin position="30"/>
        <end position="49"/>
    </location>
</feature>
<sequence>MKDAGLWALQTLRWRRGARRTWESWRTSGLLLMGAYLGAALLVGLVSLWQTSRVPLAAPDPVVVGALMAAWWGSAALVRRPVLTLSPTDALLLRTPAPPWQAWLGPLLARLGPALLQSLALGLLLWAWFPTWWVVAVSLPLLSIGRLLAQALWYDSGVSGDRVVRARLVGLFLLPLLGGLHPAVLPLSLLVGVLILGRLWRGFWSGDVPATLVVHAQVEDLRRGARRLGLPVPDVRPDGTRAPRRWTWPLRGTGAFQASLWRSGLHLTRTPGLLLLALPLGVLAASLSPTLGLDPMLTRAAPLLFGQMLAPLLVVLGPVVPATLPLPGWQGRLARVLPAGVTLGLLLGLGALGATWMGWGSAGLVLSALLMPGVALTLLAWLGQAGPASLSGNGRLRFAAGTAPALLTVLLGGTLGGWLVPAGLLVLGGVVLLLPGGS</sequence>
<dbReference type="RefSeq" id="WP_152868392.1">
    <property type="nucleotide sequence ID" value="NZ_WBSL01000001.1"/>
</dbReference>
<dbReference type="AlphaFoldDB" id="A0A7X1TQ92"/>
<keyword evidence="1" id="KW-0472">Membrane</keyword>
<feature type="transmembrane region" description="Helical" evidence="1">
    <location>
        <begin position="394"/>
        <end position="412"/>
    </location>
</feature>
<protein>
    <submittedName>
        <fullName evidence="2">Uncharacterized protein</fullName>
    </submittedName>
</protein>
<keyword evidence="1" id="KW-1133">Transmembrane helix</keyword>
<evidence type="ECO:0000256" key="1">
    <source>
        <dbReference type="SAM" id="Phobius"/>
    </source>
</evidence>
<accession>A0A7X1TQ92</accession>
<gene>
    <name evidence="2" type="ORF">F8S09_01715</name>
</gene>
<feature type="transmembrane region" description="Helical" evidence="1">
    <location>
        <begin position="336"/>
        <end position="356"/>
    </location>
</feature>
<keyword evidence="3" id="KW-1185">Reference proteome</keyword>
<feature type="transmembrane region" description="Helical" evidence="1">
    <location>
        <begin position="61"/>
        <end position="82"/>
    </location>
</feature>
<organism evidence="2 3">
    <name type="scientific">Deinococcus terrestris</name>
    <dbReference type="NCBI Taxonomy" id="2651870"/>
    <lineage>
        <taxon>Bacteria</taxon>
        <taxon>Thermotogati</taxon>
        <taxon>Deinococcota</taxon>
        <taxon>Deinococci</taxon>
        <taxon>Deinococcales</taxon>
        <taxon>Deinococcaceae</taxon>
        <taxon>Deinococcus</taxon>
    </lineage>
</organism>
<reference evidence="2 3" key="1">
    <citation type="submission" date="2019-10" db="EMBL/GenBank/DDBJ databases">
        <title>Deinococcus sp. isolated from soil.</title>
        <authorList>
            <person name="Li Y."/>
            <person name="Wang J."/>
        </authorList>
    </citation>
    <scope>NUCLEOTIDE SEQUENCE [LARGE SCALE GENOMIC DNA]</scope>
    <source>
        <strain evidence="2 3">SDU3-2</strain>
    </source>
</reference>
<dbReference type="EMBL" id="WBSL01000001">
    <property type="protein sequence ID" value="MPY65410.1"/>
    <property type="molecule type" value="Genomic_DNA"/>
</dbReference>
<feature type="transmembrane region" description="Helical" evidence="1">
    <location>
        <begin position="362"/>
        <end position="382"/>
    </location>
</feature>
<evidence type="ECO:0000313" key="2">
    <source>
        <dbReference type="EMBL" id="MPY65410.1"/>
    </source>
</evidence>
<proteinExistence type="predicted"/>
<feature type="transmembrane region" description="Helical" evidence="1">
    <location>
        <begin position="303"/>
        <end position="324"/>
    </location>
</feature>
<feature type="transmembrane region" description="Helical" evidence="1">
    <location>
        <begin position="102"/>
        <end position="125"/>
    </location>
</feature>
<feature type="transmembrane region" description="Helical" evidence="1">
    <location>
        <begin position="272"/>
        <end position="291"/>
    </location>
</feature>
<dbReference type="Proteomes" id="UP000484842">
    <property type="component" value="Unassembled WGS sequence"/>
</dbReference>
<keyword evidence="1" id="KW-0812">Transmembrane</keyword>
<evidence type="ECO:0000313" key="3">
    <source>
        <dbReference type="Proteomes" id="UP000484842"/>
    </source>
</evidence>
<feature type="transmembrane region" description="Helical" evidence="1">
    <location>
        <begin position="173"/>
        <end position="196"/>
    </location>
</feature>
<name>A0A7X1TQ92_9DEIO</name>
<feature type="transmembrane region" description="Helical" evidence="1">
    <location>
        <begin position="132"/>
        <end position="153"/>
    </location>
</feature>